<feature type="compositionally biased region" description="Polar residues" evidence="2">
    <location>
        <begin position="108"/>
        <end position="117"/>
    </location>
</feature>
<keyword evidence="3" id="KW-1133">Transmembrane helix</keyword>
<keyword evidence="3" id="KW-0472">Membrane</keyword>
<evidence type="ECO:0008006" key="7">
    <source>
        <dbReference type="Google" id="ProtNLM"/>
    </source>
</evidence>
<evidence type="ECO:0000256" key="2">
    <source>
        <dbReference type="SAM" id="MobiDB-lite"/>
    </source>
</evidence>
<accession>A0A3P7Q845</accession>
<organism evidence="5 6">
    <name type="scientific">Dibothriocephalus latus</name>
    <name type="common">Fish tapeworm</name>
    <name type="synonym">Diphyllobothrium latum</name>
    <dbReference type="NCBI Taxonomy" id="60516"/>
    <lineage>
        <taxon>Eukaryota</taxon>
        <taxon>Metazoa</taxon>
        <taxon>Spiralia</taxon>
        <taxon>Lophotrochozoa</taxon>
        <taxon>Platyhelminthes</taxon>
        <taxon>Cestoda</taxon>
        <taxon>Eucestoda</taxon>
        <taxon>Diphyllobothriidea</taxon>
        <taxon>Diphyllobothriidae</taxon>
        <taxon>Dibothriocephalus</taxon>
    </lineage>
</organism>
<dbReference type="PANTHER" id="PTHR31102:SF1">
    <property type="entry name" value="CATION_H+ EXCHANGER DOMAIN-CONTAINING PROTEIN"/>
    <property type="match status" value="1"/>
</dbReference>
<evidence type="ECO:0000256" key="4">
    <source>
        <dbReference type="SAM" id="SignalP"/>
    </source>
</evidence>
<evidence type="ECO:0000313" key="5">
    <source>
        <dbReference type="EMBL" id="VDN26816.1"/>
    </source>
</evidence>
<proteinExistence type="inferred from homology"/>
<gene>
    <name evidence="5" type="ORF">DILT_LOCUS14889</name>
</gene>
<feature type="signal peptide" evidence="4">
    <location>
        <begin position="1"/>
        <end position="20"/>
    </location>
</feature>
<feature type="region of interest" description="Disordered" evidence="2">
    <location>
        <begin position="103"/>
        <end position="130"/>
    </location>
</feature>
<evidence type="ECO:0000256" key="1">
    <source>
        <dbReference type="ARBA" id="ARBA00007367"/>
    </source>
</evidence>
<name>A0A3P7Q845_DIBLA</name>
<comment type="similarity">
    <text evidence="1">Belongs to the monovalent cation:proton antiporter 1 (CPA1) transporter (TC 2.A.36) family.</text>
</comment>
<keyword evidence="3" id="KW-0812">Transmembrane</keyword>
<dbReference type="AlphaFoldDB" id="A0A3P7Q845"/>
<evidence type="ECO:0000256" key="3">
    <source>
        <dbReference type="SAM" id="Phobius"/>
    </source>
</evidence>
<dbReference type="OrthoDB" id="423807at2759"/>
<keyword evidence="6" id="KW-1185">Reference proteome</keyword>
<feature type="chain" id="PRO_5017969537" description="Cation/H+ exchanger domain-containing protein" evidence="4">
    <location>
        <begin position="21"/>
        <end position="130"/>
    </location>
</feature>
<evidence type="ECO:0000313" key="6">
    <source>
        <dbReference type="Proteomes" id="UP000281553"/>
    </source>
</evidence>
<dbReference type="PANTHER" id="PTHR31102">
    <property type="match status" value="1"/>
</dbReference>
<dbReference type="EMBL" id="UYRU01076343">
    <property type="protein sequence ID" value="VDN26816.1"/>
    <property type="molecule type" value="Genomic_DNA"/>
</dbReference>
<dbReference type="Proteomes" id="UP000281553">
    <property type="component" value="Unassembled WGS sequence"/>
</dbReference>
<keyword evidence="4" id="KW-0732">Signal</keyword>
<reference evidence="5 6" key="1">
    <citation type="submission" date="2018-11" db="EMBL/GenBank/DDBJ databases">
        <authorList>
            <consortium name="Pathogen Informatics"/>
        </authorList>
    </citation>
    <scope>NUCLEOTIDE SEQUENCE [LARGE SCALE GENOMIC DNA]</scope>
</reference>
<protein>
    <recommendedName>
        <fullName evidence="7">Cation/H+ exchanger domain-containing protein</fullName>
    </recommendedName>
</protein>
<dbReference type="GO" id="GO:0098662">
    <property type="term" value="P:inorganic cation transmembrane transport"/>
    <property type="evidence" value="ECO:0007669"/>
    <property type="project" value="TreeGrafter"/>
</dbReference>
<feature type="transmembrane region" description="Helical" evidence="3">
    <location>
        <begin position="71"/>
        <end position="92"/>
    </location>
</feature>
<dbReference type="InterPro" id="IPR051843">
    <property type="entry name" value="CPA1_transporter"/>
</dbReference>
<sequence>MGITTICCAVVIRLIATFLAMTPSKLTYHDRIFVALAWMPKATVQAAIGPLALEAARKAGDAQLIDWGEQILTLAALIIILTAPLAATLMMVTAPCLLTQDGDLPENGNDSGSNDVKNNNEEQLETISVI</sequence>